<dbReference type="InterPro" id="IPR032710">
    <property type="entry name" value="NTF2-like_dom_sf"/>
</dbReference>
<sequence>MDINWKIFKKSPETLDIYTADAVVTYVPTGMGAKGKASIREFFLQKGFGPHQLHETVHSSVSSYNKRIEEVEWNVTFDKDNCSWLVPGLEQYVSNKSIVLPAVISAGFERNLISSIKVYWDQACVLQQLGLLQQPDWPIVSGKDQVNVLKSPTMPPLHGLSIESNETKTQFKHDEQSTYMPGRVFGPVKPEDQVSRSVLNVHPIRPKRNIFTYEPPPTRPMVAHNPSILASSIKFSQEDGPNHGSPANGRNVNGARANLLTSRSDATSNRRPAQQSRNIFAHQ</sequence>
<name>A0A167MIZ8_PHYB8</name>
<proteinExistence type="predicted"/>
<dbReference type="AlphaFoldDB" id="A0A167MIZ8"/>
<protein>
    <recommendedName>
        <fullName evidence="4">NTF2 domain-containing protein</fullName>
    </recommendedName>
</protein>
<dbReference type="STRING" id="763407.A0A167MIZ8"/>
<evidence type="ECO:0008006" key="4">
    <source>
        <dbReference type="Google" id="ProtNLM"/>
    </source>
</evidence>
<evidence type="ECO:0000313" key="3">
    <source>
        <dbReference type="Proteomes" id="UP000077315"/>
    </source>
</evidence>
<gene>
    <name evidence="2" type="ORF">PHYBLDRAFT_146280</name>
</gene>
<dbReference type="OrthoDB" id="5440at2759"/>
<dbReference type="VEuPathDB" id="FungiDB:PHYBLDRAFT_146280"/>
<reference evidence="3" key="1">
    <citation type="submission" date="2015-06" db="EMBL/GenBank/DDBJ databases">
        <title>Expansion of signal transduction pathways in fungi by whole-genome duplication.</title>
        <authorList>
            <consortium name="DOE Joint Genome Institute"/>
            <person name="Corrochano L.M."/>
            <person name="Kuo A."/>
            <person name="Marcet-Houben M."/>
            <person name="Polaino S."/>
            <person name="Salamov A."/>
            <person name="Villalobos J.M."/>
            <person name="Alvarez M.I."/>
            <person name="Avalos J."/>
            <person name="Benito E.P."/>
            <person name="Benoit I."/>
            <person name="Burger G."/>
            <person name="Camino L.P."/>
            <person name="Canovas D."/>
            <person name="Cerda-Olmedo E."/>
            <person name="Cheng J.-F."/>
            <person name="Dominguez A."/>
            <person name="Elias M."/>
            <person name="Eslava A.P."/>
            <person name="Glaser F."/>
            <person name="Grimwood J."/>
            <person name="Gutierrez G."/>
            <person name="Heitman J."/>
            <person name="Henrissat B."/>
            <person name="Iturriaga E.A."/>
            <person name="Lang B.F."/>
            <person name="Lavin J.L."/>
            <person name="Lee S."/>
            <person name="Li W."/>
            <person name="Lindquist E."/>
            <person name="Lopez-Garcia S."/>
            <person name="Luque E.M."/>
            <person name="Marcos A.T."/>
            <person name="Martin J."/>
            <person name="McCluskey K."/>
            <person name="Medina H.R."/>
            <person name="Miralles-Duran A."/>
            <person name="Miyazaki A."/>
            <person name="Munoz-Torres E."/>
            <person name="Oguiza J.A."/>
            <person name="Ohm R."/>
            <person name="Olmedo M."/>
            <person name="Orejas M."/>
            <person name="Ortiz-Castellanos L."/>
            <person name="Pisabarro A.G."/>
            <person name="Rodriguez-Romero J."/>
            <person name="Ruiz-Herrera J."/>
            <person name="Ruiz-Vazquez R."/>
            <person name="Sanz C."/>
            <person name="Schackwitz W."/>
            <person name="Schmutz J."/>
            <person name="Shahriari M."/>
            <person name="Shelest E."/>
            <person name="Silva-Franco F."/>
            <person name="Soanes D."/>
            <person name="Syed K."/>
            <person name="Tagua V.G."/>
            <person name="Talbot N.J."/>
            <person name="Thon M."/>
            <person name="De vries R.P."/>
            <person name="Wiebenga A."/>
            <person name="Yadav J.S."/>
            <person name="Braun E.L."/>
            <person name="Baker S."/>
            <person name="Garre V."/>
            <person name="Horwitz B."/>
            <person name="Torres-Martinez S."/>
            <person name="Idnurm A."/>
            <person name="Herrera-Estrella A."/>
            <person name="Gabaldon T."/>
            <person name="Grigoriev I.V."/>
        </authorList>
    </citation>
    <scope>NUCLEOTIDE SEQUENCE [LARGE SCALE GENOMIC DNA]</scope>
    <source>
        <strain evidence="3">NRRL 1555(-)</strain>
    </source>
</reference>
<dbReference type="InParanoid" id="A0A167MIZ8"/>
<feature type="region of interest" description="Disordered" evidence="1">
    <location>
        <begin position="261"/>
        <end position="283"/>
    </location>
</feature>
<dbReference type="Proteomes" id="UP000077315">
    <property type="component" value="Unassembled WGS sequence"/>
</dbReference>
<accession>A0A167MIZ8</accession>
<evidence type="ECO:0000313" key="2">
    <source>
        <dbReference type="EMBL" id="OAD72966.1"/>
    </source>
</evidence>
<evidence type="ECO:0000256" key="1">
    <source>
        <dbReference type="SAM" id="MobiDB-lite"/>
    </source>
</evidence>
<organism evidence="2 3">
    <name type="scientific">Phycomyces blakesleeanus (strain ATCC 8743b / DSM 1359 / FGSC 10004 / NBRC 33097 / NRRL 1555)</name>
    <dbReference type="NCBI Taxonomy" id="763407"/>
    <lineage>
        <taxon>Eukaryota</taxon>
        <taxon>Fungi</taxon>
        <taxon>Fungi incertae sedis</taxon>
        <taxon>Mucoromycota</taxon>
        <taxon>Mucoromycotina</taxon>
        <taxon>Mucoromycetes</taxon>
        <taxon>Mucorales</taxon>
        <taxon>Phycomycetaceae</taxon>
        <taxon>Phycomyces</taxon>
    </lineage>
</organism>
<dbReference type="Gene3D" id="3.10.450.50">
    <property type="match status" value="1"/>
</dbReference>
<dbReference type="RefSeq" id="XP_018291006.1">
    <property type="nucleotide sequence ID" value="XM_018431616.1"/>
</dbReference>
<dbReference type="GeneID" id="28992522"/>
<keyword evidence="3" id="KW-1185">Reference proteome</keyword>
<dbReference type="SUPFAM" id="SSF54427">
    <property type="entry name" value="NTF2-like"/>
    <property type="match status" value="1"/>
</dbReference>
<dbReference type="EMBL" id="KV440982">
    <property type="protein sequence ID" value="OAD72966.1"/>
    <property type="molecule type" value="Genomic_DNA"/>
</dbReference>